<keyword evidence="10 15" id="KW-0103">Bromodomain</keyword>
<evidence type="ECO:0000256" key="14">
    <source>
        <dbReference type="ARBA" id="ARBA00048778"/>
    </source>
</evidence>
<feature type="region of interest" description="Disordered" evidence="16">
    <location>
        <begin position="554"/>
        <end position="589"/>
    </location>
</feature>
<dbReference type="PROSITE" id="PS00633">
    <property type="entry name" value="BROMODOMAIN_1"/>
    <property type="match status" value="1"/>
</dbReference>
<feature type="region of interest" description="Disordered" evidence="16">
    <location>
        <begin position="627"/>
        <end position="671"/>
    </location>
</feature>
<dbReference type="Gene3D" id="3.40.50.10810">
    <property type="entry name" value="Tandem AAA-ATPase domain"/>
    <property type="match status" value="1"/>
</dbReference>
<dbReference type="InterPro" id="IPR018359">
    <property type="entry name" value="Bromodomain_CS"/>
</dbReference>
<feature type="compositionally biased region" description="Low complexity" evidence="16">
    <location>
        <begin position="38"/>
        <end position="47"/>
    </location>
</feature>
<dbReference type="InterPro" id="IPR037259">
    <property type="entry name" value="BRK_sf"/>
</dbReference>
<dbReference type="Gene3D" id="3.40.5.120">
    <property type="match status" value="1"/>
</dbReference>
<protein>
    <submittedName>
        <fullName evidence="22">Putative global transcription activator SNF2L2</fullName>
    </submittedName>
</protein>
<evidence type="ECO:0000256" key="9">
    <source>
        <dbReference type="ARBA" id="ARBA00023015"/>
    </source>
</evidence>
<dbReference type="Pfam" id="PF00271">
    <property type="entry name" value="Helicase_C"/>
    <property type="match status" value="1"/>
</dbReference>
<dbReference type="InterPro" id="IPR001650">
    <property type="entry name" value="Helicase_C-like"/>
</dbReference>
<dbReference type="EMBL" id="RJVU01018862">
    <property type="protein sequence ID" value="ROL51370.1"/>
    <property type="molecule type" value="Genomic_DNA"/>
</dbReference>
<dbReference type="Pfam" id="PF07529">
    <property type="entry name" value="HSA"/>
    <property type="match status" value="1"/>
</dbReference>
<dbReference type="InterPro" id="IPR000330">
    <property type="entry name" value="SNF2_N"/>
</dbReference>
<dbReference type="CDD" id="cd17996">
    <property type="entry name" value="DEXHc_SMARCA2_SMARCA4"/>
    <property type="match status" value="1"/>
</dbReference>
<dbReference type="Pfam" id="PF08880">
    <property type="entry name" value="QLQ"/>
    <property type="match status" value="1"/>
</dbReference>
<keyword evidence="5" id="KW-0378">Hydrolase</keyword>
<dbReference type="GO" id="GO:0016787">
    <property type="term" value="F:hydrolase activity"/>
    <property type="evidence" value="ECO:0007669"/>
    <property type="project" value="UniProtKB-KW"/>
</dbReference>
<feature type="compositionally biased region" description="Basic residues" evidence="16">
    <location>
        <begin position="1729"/>
        <end position="1738"/>
    </location>
</feature>
<evidence type="ECO:0000259" key="20">
    <source>
        <dbReference type="PROSITE" id="PS51204"/>
    </source>
</evidence>
<dbReference type="Pfam" id="PF14619">
    <property type="entry name" value="SnAC"/>
    <property type="match status" value="1"/>
</dbReference>
<sequence>MSTPNEAPVGMSHAGPSPGAGLSPGPILGPSPGPGPSPGSVHSMMGPSPGPPSVPHAMQGQGAGEYPQDMHPMHKPMEGMHEKGMGDDMHYGQMKGVGMRSLHSGMGPPQSPMDQHSQGYLSPHPSPMGQVPEHVSSPMSGGGPTPPQMSQGQSPMMPMDPQGMGQQARGQSAFSPVQLQQLRAQILAYKILGRGQPLPENLQLAVQGKRSLPTMQQQPVNTGPYNRPPGMPMPHGGPGTGPCPSPAMQTLTQSSGPKPWPEGQGAENPSTPQKLAVPAPSGRPSPAPPLAPTGTQPVPSTSLTAQPQPQPPSGPGQPSLIIQLQQKQNRITPIQKPQGLDPVELLQEREYRLQARIAHRIQELENLPGSLPPDLRTKATVELKALRLLNFQRQLRLDVVACMRRDTTLETALNSKAYKRSKRQTLREARMTEKLEKQQKIEQERKRRQKHQEYLNSILQHAKDFKEYHRSISGKIQKLSKAIATWHTNTEREQKKETERIEKERMRRLMAEDEEGYRKLIDQKKDKRLAYLLQQTDEYVANLTELVYEHKAAQAAKEKKRKRKKKKKEAGDAEGMGAIGPDGEPIDENSQMSELPVKVIQTETGKVLQGTDAPKSSQLEAWLEMNPGYEVAPRSDSEESGSEFEEEDDEEVVSRAESEEKKVIDPNSDEVSETAAKHIIESAKQDVDDEYSVQAGETSSQSYYGVAHAVIERVEKQSTLLINGTLKHYQIQGLEWMVSLYNNNLNGILADEMGLGKTIQTIALITYLMENKRLNGPYLIIVPLSTLSNWVYELDKWAPSIVKIAYKGTPSMRRSFVPQLRSGKFNVLITTYEYIIKDKHILAKIRWKYMIVDEGHRMKNHHCKLTQVLNTHYVAPRRLLLTGTPLQNKLPELWALLNFLLPTIFKSCSTFEQWFNAPFAMTGERVDLNEEETILIIRRLHKVLRPFLLRRLKKEVESQLPEKVEYVVKCDMSAIQKVLYRHMQGKGILLTDGSEKDKKGKGGAKTLMNTIMQLKKICNHPYMFQHIEESFAEHLGYPNGIISGPDLYRASGKFELLDRILPKLKATNHRVLLFCQMTSLMTIMEDYFAYRNFLYLRLDGTTKSEDRALLLKKFNDEGSQFFIFLLSTRAGGLGLNLQAADTVVIFDSDWNPHQDLQAQDRAHRIGQQNEVRVLRLCTVNSVEEKILAAAKYKLNVDQKVIQAGMFDQKSSSHERRAFLQAILEHEEQNEEEDEVPDDETLNQMIARNEDEFELFMRMDMDRRREDARNPKRKPRLMEEDELPSWILKDDAEVERLTCEEEEEKIFGRGSRHRRDVDYSDALTEKQWLRLSGIVCLLCLEQEGCSLEEHLEEFLDLAYQSPFPDKCLCAFLHASLNTATKVFGSVFTVGLGEDDTSPTPNSVPSQLPLRYEELQSMPTAGGGNTSAPMLQPTPEGAIKPVITSEPEGTLSDRVCEPAAQSIGVGVLMDHSCNPVITVPISLSVPPLSGGVTPWACWEPPSPEREEPVALPPASECSAPSRPVTLAIEDGNLEEIEEEIRLKRRKRRRHVDKEMRREDGDKAKKRRGRPPAEKLSPNPPKLTKQMNTIVDTVINYRDASGRQLSEVFVQLPSRKELPEYYELIRKPVDFKKIKERVRNHKYRSVSDLEKDVMLLCHNAQTYNLEGSQIYEDSIVLQSVFKSARQKIAREESDDDSNDEDDDDEEESEEESKSVKVKIKLNKRDERCQDKGKKRPSRGKAKPVVSDDDSEEEQEENVGPPFLSSVRPVIVQSV</sequence>
<dbReference type="PROSITE" id="PS51666">
    <property type="entry name" value="QLQ"/>
    <property type="match status" value="1"/>
</dbReference>
<dbReference type="SMART" id="SM01314">
    <property type="entry name" value="SnAC"/>
    <property type="match status" value="1"/>
</dbReference>
<accession>A0A3N0YYY4</accession>
<dbReference type="InterPro" id="IPR036427">
    <property type="entry name" value="Bromodomain-like_sf"/>
</dbReference>
<keyword evidence="6" id="KW-0832">Ubl conjugation</keyword>
<dbReference type="GO" id="GO:0016514">
    <property type="term" value="C:SWI/SNF complex"/>
    <property type="evidence" value="ECO:0007669"/>
    <property type="project" value="UniProtKB-ARBA"/>
</dbReference>
<feature type="region of interest" description="Disordered" evidence="16">
    <location>
        <begin position="1"/>
        <end position="175"/>
    </location>
</feature>
<dbReference type="SMART" id="SM00592">
    <property type="entry name" value="BRK"/>
    <property type="match status" value="1"/>
</dbReference>
<keyword evidence="4" id="KW-0597">Phosphoprotein</keyword>
<feature type="domain" description="Helicase C-terminal" evidence="19">
    <location>
        <begin position="1056"/>
        <end position="1218"/>
    </location>
</feature>
<evidence type="ECO:0000256" key="15">
    <source>
        <dbReference type="PROSITE-ProRule" id="PRU00035"/>
    </source>
</evidence>
<feature type="compositionally biased region" description="Acidic residues" evidence="16">
    <location>
        <begin position="1743"/>
        <end position="1753"/>
    </location>
</feature>
<evidence type="ECO:0000256" key="5">
    <source>
        <dbReference type="ARBA" id="ARBA00022801"/>
    </source>
</evidence>
<feature type="compositionally biased region" description="Basic and acidic residues" evidence="16">
    <location>
        <begin position="71"/>
        <end position="90"/>
    </location>
</feature>
<feature type="compositionally biased region" description="Pro residues" evidence="16">
    <location>
        <begin position="281"/>
        <end position="291"/>
    </location>
</feature>
<dbReference type="InterPro" id="IPR014001">
    <property type="entry name" value="Helicase_ATP-bd"/>
</dbReference>
<dbReference type="PRINTS" id="PR00503">
    <property type="entry name" value="BROMODOMAIN"/>
</dbReference>
<feature type="domain" description="QLQ" evidence="21">
    <location>
        <begin position="173"/>
        <end position="208"/>
    </location>
</feature>
<evidence type="ECO:0000256" key="6">
    <source>
        <dbReference type="ARBA" id="ARBA00022843"/>
    </source>
</evidence>
<comment type="subcellular location">
    <subcellularLocation>
        <location evidence="1">Nucleus</location>
    </subcellularLocation>
</comment>
<keyword evidence="3" id="KW-1017">Isopeptide bond</keyword>
<keyword evidence="7" id="KW-0524">Neurogenesis</keyword>
<feature type="compositionally biased region" description="Low complexity" evidence="16">
    <location>
        <begin position="148"/>
        <end position="167"/>
    </location>
</feature>
<dbReference type="PANTHER" id="PTHR10799">
    <property type="entry name" value="SNF2/RAD54 HELICASE FAMILY"/>
    <property type="match status" value="1"/>
</dbReference>
<feature type="compositionally biased region" description="Polar residues" evidence="16">
    <location>
        <begin position="293"/>
        <end position="305"/>
    </location>
</feature>
<feature type="compositionally biased region" description="Polar residues" evidence="16">
    <location>
        <begin position="213"/>
        <end position="224"/>
    </location>
</feature>
<dbReference type="GO" id="GO:0042393">
    <property type="term" value="F:histone binding"/>
    <property type="evidence" value="ECO:0007669"/>
    <property type="project" value="InterPro"/>
</dbReference>
<dbReference type="SUPFAM" id="SSF47370">
    <property type="entry name" value="Bromodomain"/>
    <property type="match status" value="1"/>
</dbReference>
<evidence type="ECO:0000256" key="3">
    <source>
        <dbReference type="ARBA" id="ARBA00022499"/>
    </source>
</evidence>
<name>A0A3N0YYY4_ANAGA</name>
<dbReference type="InterPro" id="IPR014978">
    <property type="entry name" value="Gln-Leu-Gln_QLQ"/>
</dbReference>
<dbReference type="FunFam" id="1.20.920.10:FF:000004">
    <property type="entry name" value="probable global transcription activator SNF2L2 isoform X1"/>
    <property type="match status" value="1"/>
</dbReference>
<evidence type="ECO:0000259" key="21">
    <source>
        <dbReference type="PROSITE" id="PS51666"/>
    </source>
</evidence>
<dbReference type="FunFam" id="1.20.5.170:FF:000089">
    <property type="entry name" value="Putative global transcription activator SNF2L2"/>
    <property type="match status" value="1"/>
</dbReference>
<dbReference type="Pfam" id="PF07533">
    <property type="entry name" value="BRK"/>
    <property type="match status" value="1"/>
</dbReference>
<evidence type="ECO:0000313" key="22">
    <source>
        <dbReference type="EMBL" id="ROL51370.1"/>
    </source>
</evidence>
<proteinExistence type="inferred from homology"/>
<keyword evidence="9" id="KW-0805">Transcription regulation</keyword>
<feature type="compositionally biased region" description="Acidic residues" evidence="16">
    <location>
        <begin position="1689"/>
        <end position="1707"/>
    </location>
</feature>
<keyword evidence="13" id="KW-0539">Nucleus</keyword>
<dbReference type="FunFam" id="3.40.50.10810:FF:000008">
    <property type="entry name" value="Chromatin structure-remodeling complex subunit snf21"/>
    <property type="match status" value="1"/>
</dbReference>
<evidence type="ECO:0000259" key="17">
    <source>
        <dbReference type="PROSITE" id="PS50014"/>
    </source>
</evidence>
<keyword evidence="8" id="KW-0007">Acetylation</keyword>
<dbReference type="GO" id="GO:0006338">
    <property type="term" value="P:chromatin remodeling"/>
    <property type="evidence" value="ECO:0007669"/>
    <property type="project" value="UniProtKB-ARBA"/>
</dbReference>
<keyword evidence="11" id="KW-0010">Activator</keyword>
<feature type="domain" description="Helicase ATP-binding" evidence="18">
    <location>
        <begin position="738"/>
        <end position="903"/>
    </location>
</feature>
<dbReference type="PROSITE" id="PS51192">
    <property type="entry name" value="HELICASE_ATP_BIND_1"/>
    <property type="match status" value="1"/>
</dbReference>
<dbReference type="InterPro" id="IPR014012">
    <property type="entry name" value="HSA_dom"/>
</dbReference>
<dbReference type="Pfam" id="PF00176">
    <property type="entry name" value="SNF2-rel_dom"/>
    <property type="match status" value="1"/>
</dbReference>
<dbReference type="SUPFAM" id="SSF160481">
    <property type="entry name" value="BRK domain-like"/>
    <property type="match status" value="1"/>
</dbReference>
<reference evidence="22 23" key="1">
    <citation type="submission" date="2018-10" db="EMBL/GenBank/DDBJ databases">
        <title>Genome assembly for a Yunnan-Guizhou Plateau 3E fish, Anabarilius grahami (Regan), and its evolutionary and genetic applications.</title>
        <authorList>
            <person name="Jiang W."/>
        </authorList>
    </citation>
    <scope>NUCLEOTIDE SEQUENCE [LARGE SCALE GENOMIC DNA]</scope>
    <source>
        <strain evidence="22">AG-KIZ</strain>
        <tissue evidence="22">Muscle</tissue>
    </source>
</reference>
<keyword evidence="23" id="KW-1185">Reference proteome</keyword>
<feature type="region of interest" description="Disordered" evidence="16">
    <location>
        <begin position="1415"/>
        <end position="1440"/>
    </location>
</feature>
<dbReference type="InterPro" id="IPR006576">
    <property type="entry name" value="BRK_domain"/>
</dbReference>
<evidence type="ECO:0000256" key="10">
    <source>
        <dbReference type="ARBA" id="ARBA00023117"/>
    </source>
</evidence>
<feature type="compositionally biased region" description="Pro residues" evidence="16">
    <location>
        <begin position="27"/>
        <end position="37"/>
    </location>
</feature>
<dbReference type="PROSITE" id="PS51194">
    <property type="entry name" value="HELICASE_CTER"/>
    <property type="match status" value="1"/>
</dbReference>
<dbReference type="InterPro" id="IPR027417">
    <property type="entry name" value="P-loop_NTPase"/>
</dbReference>
<feature type="region of interest" description="Disordered" evidence="16">
    <location>
        <begin position="1685"/>
        <end position="1771"/>
    </location>
</feature>
<dbReference type="GO" id="GO:0006355">
    <property type="term" value="P:regulation of DNA-templated transcription"/>
    <property type="evidence" value="ECO:0007669"/>
    <property type="project" value="InterPro"/>
</dbReference>
<feature type="compositionally biased region" description="Low complexity" evidence="16">
    <location>
        <begin position="12"/>
        <end position="26"/>
    </location>
</feature>
<evidence type="ECO:0000259" key="18">
    <source>
        <dbReference type="PROSITE" id="PS51192"/>
    </source>
</evidence>
<dbReference type="CDD" id="cd05516">
    <property type="entry name" value="Bromo_SNF2L2"/>
    <property type="match status" value="1"/>
</dbReference>
<dbReference type="Proteomes" id="UP000281406">
    <property type="component" value="Unassembled WGS sequence"/>
</dbReference>
<evidence type="ECO:0000256" key="8">
    <source>
        <dbReference type="ARBA" id="ARBA00022990"/>
    </source>
</evidence>
<dbReference type="InterPro" id="IPR038718">
    <property type="entry name" value="SNF2-like_sf"/>
</dbReference>
<dbReference type="GO" id="GO:0005654">
    <property type="term" value="C:nucleoplasm"/>
    <property type="evidence" value="ECO:0007669"/>
    <property type="project" value="UniProtKB-ARBA"/>
</dbReference>
<feature type="region of interest" description="Disordered" evidence="16">
    <location>
        <begin position="1542"/>
        <end position="1581"/>
    </location>
</feature>
<dbReference type="InterPro" id="IPR001487">
    <property type="entry name" value="Bromodomain"/>
</dbReference>
<dbReference type="SMART" id="SM00297">
    <property type="entry name" value="BROMO"/>
    <property type="match status" value="1"/>
</dbReference>
<dbReference type="Gene3D" id="3.40.50.300">
    <property type="entry name" value="P-loop containing nucleotide triphosphate hydrolases"/>
    <property type="match status" value="1"/>
</dbReference>
<evidence type="ECO:0000256" key="11">
    <source>
        <dbReference type="ARBA" id="ARBA00023159"/>
    </source>
</evidence>
<feature type="domain" description="HSA" evidence="20">
    <location>
        <begin position="439"/>
        <end position="511"/>
    </location>
</feature>
<dbReference type="PROSITE" id="PS50014">
    <property type="entry name" value="BROMODOMAIN_2"/>
    <property type="match status" value="1"/>
</dbReference>
<dbReference type="GO" id="GO:0005524">
    <property type="term" value="F:ATP binding"/>
    <property type="evidence" value="ECO:0007669"/>
    <property type="project" value="InterPro"/>
</dbReference>
<dbReference type="SMART" id="SM00490">
    <property type="entry name" value="HELICc"/>
    <property type="match status" value="1"/>
</dbReference>
<dbReference type="FunFam" id="3.40.5.120:FF:000001">
    <property type="entry name" value="probable global transcription activator SNF2L2 isoform X1"/>
    <property type="match status" value="1"/>
</dbReference>
<evidence type="ECO:0000256" key="16">
    <source>
        <dbReference type="SAM" id="MobiDB-lite"/>
    </source>
</evidence>
<dbReference type="Gene3D" id="1.20.920.10">
    <property type="entry name" value="Bromodomain-like"/>
    <property type="match status" value="1"/>
</dbReference>
<comment type="similarity">
    <text evidence="2">Belongs to the SNF2/RAD54 helicase family.</text>
</comment>
<dbReference type="InterPro" id="IPR029295">
    <property type="entry name" value="SnAC"/>
</dbReference>
<dbReference type="SMART" id="SM00487">
    <property type="entry name" value="DEXDc"/>
    <property type="match status" value="1"/>
</dbReference>
<evidence type="ECO:0000256" key="7">
    <source>
        <dbReference type="ARBA" id="ARBA00022902"/>
    </source>
</evidence>
<gene>
    <name evidence="22" type="ORF">DPX16_22466</name>
</gene>
<feature type="compositionally biased region" description="Basic and acidic residues" evidence="16">
    <location>
        <begin position="652"/>
        <end position="664"/>
    </location>
</feature>
<dbReference type="GO" id="GO:0007399">
    <property type="term" value="P:nervous system development"/>
    <property type="evidence" value="ECO:0007669"/>
    <property type="project" value="UniProtKB-KW"/>
</dbReference>
<feature type="region of interest" description="Disordered" evidence="16">
    <location>
        <begin position="210"/>
        <end position="319"/>
    </location>
</feature>
<feature type="compositionally biased region" description="Basic residues" evidence="16">
    <location>
        <begin position="558"/>
        <end position="568"/>
    </location>
</feature>
<dbReference type="Pfam" id="PF00439">
    <property type="entry name" value="Bromodomain"/>
    <property type="match status" value="1"/>
</dbReference>
<evidence type="ECO:0000313" key="23">
    <source>
        <dbReference type="Proteomes" id="UP000281406"/>
    </source>
</evidence>
<dbReference type="SMART" id="SM00951">
    <property type="entry name" value="QLQ"/>
    <property type="match status" value="1"/>
</dbReference>
<comment type="caution">
    <text evidence="22">The sequence shown here is derived from an EMBL/GenBank/DDBJ whole genome shotgun (WGS) entry which is preliminary data.</text>
</comment>
<dbReference type="FunFam" id="3.40.50.300:FF:003020">
    <property type="entry name" value="SNF2-related domain-containing protein"/>
    <property type="match status" value="1"/>
</dbReference>
<dbReference type="PROSITE" id="PS51204">
    <property type="entry name" value="HSA"/>
    <property type="match status" value="1"/>
</dbReference>
<evidence type="ECO:0000256" key="12">
    <source>
        <dbReference type="ARBA" id="ARBA00023163"/>
    </source>
</evidence>
<dbReference type="SMART" id="SM00573">
    <property type="entry name" value="HSA"/>
    <property type="match status" value="1"/>
</dbReference>
<evidence type="ECO:0000256" key="1">
    <source>
        <dbReference type="ARBA" id="ARBA00004123"/>
    </source>
</evidence>
<organism evidence="22 23">
    <name type="scientific">Anabarilius grahami</name>
    <name type="common">Kanglang fish</name>
    <name type="synonym">Barilius grahami</name>
    <dbReference type="NCBI Taxonomy" id="495550"/>
    <lineage>
        <taxon>Eukaryota</taxon>
        <taxon>Metazoa</taxon>
        <taxon>Chordata</taxon>
        <taxon>Craniata</taxon>
        <taxon>Vertebrata</taxon>
        <taxon>Euteleostomi</taxon>
        <taxon>Actinopterygii</taxon>
        <taxon>Neopterygii</taxon>
        <taxon>Teleostei</taxon>
        <taxon>Ostariophysi</taxon>
        <taxon>Cypriniformes</taxon>
        <taxon>Xenocyprididae</taxon>
        <taxon>Xenocypridinae</taxon>
        <taxon>Xenocypridinae incertae sedis</taxon>
        <taxon>Anabarilius</taxon>
    </lineage>
</organism>
<dbReference type="SUPFAM" id="SSF52540">
    <property type="entry name" value="P-loop containing nucleoside triphosphate hydrolases"/>
    <property type="match status" value="2"/>
</dbReference>
<evidence type="ECO:0000256" key="13">
    <source>
        <dbReference type="ARBA" id="ARBA00023242"/>
    </source>
</evidence>
<feature type="compositionally biased region" description="Basic and acidic residues" evidence="16">
    <location>
        <begin position="1549"/>
        <end position="1560"/>
    </location>
</feature>
<feature type="compositionally biased region" description="Acidic residues" evidence="16">
    <location>
        <begin position="638"/>
        <end position="651"/>
    </location>
</feature>
<dbReference type="OrthoDB" id="6017at2759"/>
<dbReference type="Gene3D" id="1.20.5.170">
    <property type="match status" value="1"/>
</dbReference>
<feature type="domain" description="Bromo" evidence="17">
    <location>
        <begin position="1598"/>
        <end position="1668"/>
    </location>
</feature>
<dbReference type="InterPro" id="IPR049730">
    <property type="entry name" value="SNF2/RAD54-like_C"/>
</dbReference>
<dbReference type="CDD" id="cd18793">
    <property type="entry name" value="SF2_C_SNF"/>
    <property type="match status" value="1"/>
</dbReference>
<feature type="compositionally biased region" description="Polar residues" evidence="16">
    <location>
        <begin position="247"/>
        <end position="256"/>
    </location>
</feature>
<evidence type="ECO:0000259" key="19">
    <source>
        <dbReference type="PROSITE" id="PS51194"/>
    </source>
</evidence>
<evidence type="ECO:0000256" key="4">
    <source>
        <dbReference type="ARBA" id="ARBA00022553"/>
    </source>
</evidence>
<keyword evidence="12" id="KW-0804">Transcription</keyword>
<feature type="compositionally biased region" description="Basic and acidic residues" evidence="16">
    <location>
        <begin position="1719"/>
        <end position="1728"/>
    </location>
</feature>
<evidence type="ECO:0000256" key="2">
    <source>
        <dbReference type="ARBA" id="ARBA00007025"/>
    </source>
</evidence>
<comment type="catalytic activity">
    <reaction evidence="14">
        <text>ATP + H2O = ADP + phosphate + H(+)</text>
        <dbReference type="Rhea" id="RHEA:13065"/>
        <dbReference type="ChEBI" id="CHEBI:15377"/>
        <dbReference type="ChEBI" id="CHEBI:15378"/>
        <dbReference type="ChEBI" id="CHEBI:30616"/>
        <dbReference type="ChEBI" id="CHEBI:43474"/>
        <dbReference type="ChEBI" id="CHEBI:456216"/>
    </reaction>
    <physiologicalReaction direction="left-to-right" evidence="14">
        <dbReference type="Rhea" id="RHEA:13066"/>
    </physiologicalReaction>
</comment>